<reference evidence="3" key="1">
    <citation type="journal article" date="2022" name="bioRxiv">
        <title>Sequencing and chromosome-scale assembly of the giantPleurodeles waltlgenome.</title>
        <authorList>
            <person name="Brown T."/>
            <person name="Elewa A."/>
            <person name="Iarovenko S."/>
            <person name="Subramanian E."/>
            <person name="Araus A.J."/>
            <person name="Petzold A."/>
            <person name="Susuki M."/>
            <person name="Suzuki K.-i.T."/>
            <person name="Hayashi T."/>
            <person name="Toyoda A."/>
            <person name="Oliveira C."/>
            <person name="Osipova E."/>
            <person name="Leigh N.D."/>
            <person name="Simon A."/>
            <person name="Yun M.H."/>
        </authorList>
    </citation>
    <scope>NUCLEOTIDE SEQUENCE</scope>
    <source>
        <strain evidence="3">20211129_DDA</strain>
        <tissue evidence="3">Liver</tissue>
    </source>
</reference>
<dbReference type="EMBL" id="JANPWB010000015">
    <property type="protein sequence ID" value="KAJ1093727.1"/>
    <property type="molecule type" value="Genomic_DNA"/>
</dbReference>
<dbReference type="InterPro" id="IPR036179">
    <property type="entry name" value="Ig-like_dom_sf"/>
</dbReference>
<evidence type="ECO:0000313" key="3">
    <source>
        <dbReference type="EMBL" id="KAJ1093727.1"/>
    </source>
</evidence>
<keyword evidence="4" id="KW-1185">Reference proteome</keyword>
<evidence type="ECO:0000259" key="2">
    <source>
        <dbReference type="PROSITE" id="PS50835"/>
    </source>
</evidence>
<dbReference type="PANTHER" id="PTHR23267">
    <property type="entry name" value="IMMUNOGLOBULIN LIGHT CHAIN"/>
    <property type="match status" value="1"/>
</dbReference>
<dbReference type="InterPro" id="IPR050150">
    <property type="entry name" value="IgV_Light_Chain"/>
</dbReference>
<evidence type="ECO:0000313" key="4">
    <source>
        <dbReference type="Proteomes" id="UP001066276"/>
    </source>
</evidence>
<protein>
    <recommendedName>
        <fullName evidence="2">Ig-like domain-containing protein</fullName>
    </recommendedName>
</protein>
<dbReference type="AlphaFoldDB" id="A0AAV7LRJ2"/>
<dbReference type="InterPro" id="IPR013106">
    <property type="entry name" value="Ig_V-set"/>
</dbReference>
<feature type="domain" description="Ig-like" evidence="2">
    <location>
        <begin position="38"/>
        <end position="142"/>
    </location>
</feature>
<dbReference type="InterPro" id="IPR007110">
    <property type="entry name" value="Ig-like_dom"/>
</dbReference>
<dbReference type="Pfam" id="PF07686">
    <property type="entry name" value="V-set"/>
    <property type="match status" value="1"/>
</dbReference>
<dbReference type="InterPro" id="IPR013783">
    <property type="entry name" value="Ig-like_fold"/>
</dbReference>
<dbReference type="Gene3D" id="2.60.40.10">
    <property type="entry name" value="Immunoglobulins"/>
    <property type="match status" value="1"/>
</dbReference>
<feature type="signal peptide" evidence="1">
    <location>
        <begin position="1"/>
        <end position="15"/>
    </location>
</feature>
<keyword evidence="1" id="KW-0732">Signal</keyword>
<comment type="caution">
    <text evidence="3">The sequence shown here is derived from an EMBL/GenBank/DDBJ whole genome shotgun (WGS) entry which is preliminary data.</text>
</comment>
<dbReference type="InterPro" id="IPR003599">
    <property type="entry name" value="Ig_sub"/>
</dbReference>
<feature type="chain" id="PRO_5044023582" description="Ig-like domain-containing protein" evidence="1">
    <location>
        <begin position="16"/>
        <end position="183"/>
    </location>
</feature>
<accession>A0AAV7LRJ2</accession>
<evidence type="ECO:0000256" key="1">
    <source>
        <dbReference type="SAM" id="SignalP"/>
    </source>
</evidence>
<dbReference type="SUPFAM" id="SSF48726">
    <property type="entry name" value="Immunoglobulin"/>
    <property type="match status" value="1"/>
</dbReference>
<dbReference type="Proteomes" id="UP001066276">
    <property type="component" value="Chromosome 11"/>
</dbReference>
<gene>
    <name evidence="3" type="ORF">NDU88_006819</name>
</gene>
<dbReference type="SMART" id="SM00409">
    <property type="entry name" value="IG"/>
    <property type="match status" value="1"/>
</dbReference>
<proteinExistence type="predicted"/>
<organism evidence="3 4">
    <name type="scientific">Pleurodeles waltl</name>
    <name type="common">Iberian ribbed newt</name>
    <dbReference type="NCBI Taxonomy" id="8319"/>
    <lineage>
        <taxon>Eukaryota</taxon>
        <taxon>Metazoa</taxon>
        <taxon>Chordata</taxon>
        <taxon>Craniata</taxon>
        <taxon>Vertebrata</taxon>
        <taxon>Euteleostomi</taxon>
        <taxon>Amphibia</taxon>
        <taxon>Batrachia</taxon>
        <taxon>Caudata</taxon>
        <taxon>Salamandroidea</taxon>
        <taxon>Salamandridae</taxon>
        <taxon>Pleurodelinae</taxon>
        <taxon>Pleurodeles</taxon>
    </lineage>
</organism>
<name>A0AAV7LRJ2_PLEWA</name>
<dbReference type="SMART" id="SM00406">
    <property type="entry name" value="IGv"/>
    <property type="match status" value="1"/>
</dbReference>
<sequence>MTLAHLLVLSALCAGEKDFIVKPVIKKELLMLSMDQSPLVLTQPASVSVNPGGQAQIPCSGSLVSERYIHWYQQRLGGAPLLVMYKDKERPEGVPDRFSGSSADNTATLTITGARPEDDADYYCSAAVDFGTGHSERERRGSETKTSLAPTRTHCTLSTHLLPKQCTLTAHSRAQYAPVSAMM</sequence>
<dbReference type="PROSITE" id="PS50835">
    <property type="entry name" value="IG_LIKE"/>
    <property type="match status" value="1"/>
</dbReference>